<dbReference type="InterPro" id="IPR003439">
    <property type="entry name" value="ABC_transporter-like_ATP-bd"/>
</dbReference>
<reference evidence="6" key="1">
    <citation type="thesis" date="2015" institute="Rutgers" country="The State University of New Jersey, 14 College Farm Rd., New Brunswick, NJ, USA">
        <title>Ammonia toxicity in bacteria and its implications for treatment of and resource recovery from highly nitrogenous organic wastes.</title>
        <authorList>
            <person name="Luther A.K."/>
        </authorList>
    </citation>
    <scope>NUCLEOTIDE SEQUENCE</scope>
    <source>
        <strain evidence="6">RT-10B</strain>
    </source>
</reference>
<evidence type="ECO:0000313" key="7">
    <source>
        <dbReference type="Proteomes" id="UP000241434"/>
    </source>
</evidence>
<dbReference type="Proteomes" id="UP000241434">
    <property type="component" value="Unassembled WGS sequence"/>
</dbReference>
<gene>
    <name evidence="6" type="ORF">UF10_07390</name>
</gene>
<accession>A0A2P7PZD7</accession>
<name>A0A2P7PZD7_9FIRM</name>
<evidence type="ECO:0000256" key="3">
    <source>
        <dbReference type="ARBA" id="ARBA00022741"/>
    </source>
</evidence>
<dbReference type="InterPro" id="IPR003593">
    <property type="entry name" value="AAA+_ATPase"/>
</dbReference>
<dbReference type="OrthoDB" id="9806726at2"/>
<dbReference type="CDD" id="cd03235">
    <property type="entry name" value="ABC_Metallic_Cations"/>
    <property type="match status" value="1"/>
</dbReference>
<dbReference type="InterPro" id="IPR017871">
    <property type="entry name" value="ABC_transporter-like_CS"/>
</dbReference>
<evidence type="ECO:0000259" key="5">
    <source>
        <dbReference type="PROSITE" id="PS50893"/>
    </source>
</evidence>
<organism evidence="6 7">
    <name type="scientific">Peptostreptococcus russellii</name>
    <dbReference type="NCBI Taxonomy" id="215200"/>
    <lineage>
        <taxon>Bacteria</taxon>
        <taxon>Bacillati</taxon>
        <taxon>Bacillota</taxon>
        <taxon>Clostridia</taxon>
        <taxon>Peptostreptococcales</taxon>
        <taxon>Peptostreptococcaceae</taxon>
        <taxon>Peptostreptococcus</taxon>
    </lineage>
</organism>
<evidence type="ECO:0000256" key="4">
    <source>
        <dbReference type="ARBA" id="ARBA00022840"/>
    </source>
</evidence>
<evidence type="ECO:0000256" key="2">
    <source>
        <dbReference type="ARBA" id="ARBA00022448"/>
    </source>
</evidence>
<dbReference type="EMBL" id="JYGE01000006">
    <property type="protein sequence ID" value="PSJ31089.1"/>
    <property type="molecule type" value="Genomic_DNA"/>
</dbReference>
<evidence type="ECO:0000313" key="6">
    <source>
        <dbReference type="EMBL" id="PSJ31089.1"/>
    </source>
</evidence>
<dbReference type="SUPFAM" id="SSF52540">
    <property type="entry name" value="P-loop containing nucleoside triphosphate hydrolases"/>
    <property type="match status" value="1"/>
</dbReference>
<keyword evidence="3" id="KW-0547">Nucleotide-binding</keyword>
<keyword evidence="4" id="KW-0067">ATP-binding</keyword>
<protein>
    <submittedName>
        <fullName evidence="6">ABC transporter</fullName>
    </submittedName>
</protein>
<dbReference type="PANTHER" id="PTHR42734:SF17">
    <property type="entry name" value="METAL TRANSPORT SYSTEM ATP-BINDING PROTEIN TM_0124-RELATED"/>
    <property type="match status" value="1"/>
</dbReference>
<comment type="caution">
    <text evidence="6">The sequence shown here is derived from an EMBL/GenBank/DDBJ whole genome shotgun (WGS) entry which is preliminary data.</text>
</comment>
<dbReference type="RefSeq" id="WP_106777167.1">
    <property type="nucleotide sequence ID" value="NZ_JYGE01000006.1"/>
</dbReference>
<evidence type="ECO:0000256" key="1">
    <source>
        <dbReference type="ARBA" id="ARBA00005417"/>
    </source>
</evidence>
<keyword evidence="2" id="KW-0813">Transport</keyword>
<proteinExistence type="inferred from homology"/>
<comment type="similarity">
    <text evidence="1">Belongs to the ABC transporter superfamily.</text>
</comment>
<keyword evidence="7" id="KW-1185">Reference proteome</keyword>
<feature type="domain" description="ABC transporter" evidence="5">
    <location>
        <begin position="5"/>
        <end position="220"/>
    </location>
</feature>
<dbReference type="Gene3D" id="3.40.50.300">
    <property type="entry name" value="P-loop containing nucleotide triphosphate hydrolases"/>
    <property type="match status" value="1"/>
</dbReference>
<sequence length="221" mass="25349">MKKIVDVNNVSFRYDKEYIFKNISFDVLEGDFVGIIGSNGAGKSTLIKLILGQLKPEEGYIRVNDRDPSTGKNLETIGYVPQVGLSRAIDFPATVEEIVMMNMYNEIGRFRFPKKKHREKVLKSLEIVNMKDFVNRRFSDLSGGQQQRVIIAKAIVNSPSLLILDEPTTGIDHKSERLLYELLDKLHKENKITILMISHDLEKIKKHSNKLIKIEDFEEVD</sequence>
<dbReference type="InterPro" id="IPR027417">
    <property type="entry name" value="P-loop_NTPase"/>
</dbReference>
<dbReference type="InterPro" id="IPR050153">
    <property type="entry name" value="Metal_Ion_Import_ABC"/>
</dbReference>
<dbReference type="GO" id="GO:0016887">
    <property type="term" value="F:ATP hydrolysis activity"/>
    <property type="evidence" value="ECO:0007669"/>
    <property type="project" value="InterPro"/>
</dbReference>
<dbReference type="AlphaFoldDB" id="A0A2P7PZD7"/>
<dbReference type="PROSITE" id="PS00211">
    <property type="entry name" value="ABC_TRANSPORTER_1"/>
    <property type="match status" value="1"/>
</dbReference>
<dbReference type="Pfam" id="PF00005">
    <property type="entry name" value="ABC_tran"/>
    <property type="match status" value="1"/>
</dbReference>
<dbReference type="PROSITE" id="PS50893">
    <property type="entry name" value="ABC_TRANSPORTER_2"/>
    <property type="match status" value="1"/>
</dbReference>
<dbReference type="GO" id="GO:0005524">
    <property type="term" value="F:ATP binding"/>
    <property type="evidence" value="ECO:0007669"/>
    <property type="project" value="UniProtKB-KW"/>
</dbReference>
<dbReference type="SMART" id="SM00382">
    <property type="entry name" value="AAA"/>
    <property type="match status" value="1"/>
</dbReference>
<dbReference type="PANTHER" id="PTHR42734">
    <property type="entry name" value="METAL TRANSPORT SYSTEM ATP-BINDING PROTEIN TM_0124-RELATED"/>
    <property type="match status" value="1"/>
</dbReference>
<dbReference type="FunFam" id="3.40.50.300:FF:000134">
    <property type="entry name" value="Iron-enterobactin ABC transporter ATP-binding protein"/>
    <property type="match status" value="1"/>
</dbReference>